<organism evidence="2 3">
    <name type="scientific">Leclercia adecarboxylata</name>
    <dbReference type="NCBI Taxonomy" id="83655"/>
    <lineage>
        <taxon>Bacteria</taxon>
        <taxon>Pseudomonadati</taxon>
        <taxon>Pseudomonadota</taxon>
        <taxon>Gammaproteobacteria</taxon>
        <taxon>Enterobacterales</taxon>
        <taxon>Enterobacteriaceae</taxon>
        <taxon>Leclercia</taxon>
    </lineage>
</organism>
<evidence type="ECO:0000313" key="2">
    <source>
        <dbReference type="EMBL" id="VTP69476.1"/>
    </source>
</evidence>
<dbReference type="Pfam" id="PF13518">
    <property type="entry name" value="HTH_28"/>
    <property type="match status" value="1"/>
</dbReference>
<evidence type="ECO:0000313" key="3">
    <source>
        <dbReference type="Proteomes" id="UP000310719"/>
    </source>
</evidence>
<sequence>MTKEIISMSLKELDRLQIIRDSVSRQITQEQAADRIGISIRQVKRLVQRYRVEGPQGLVSRRRGQRPNNAFTPDFRTLVISLVRDKYPDFGPTFACEK</sequence>
<dbReference type="AlphaFoldDB" id="A0A4U9HZP2"/>
<reference evidence="2 3" key="1">
    <citation type="submission" date="2019-05" db="EMBL/GenBank/DDBJ databases">
        <authorList>
            <consortium name="Pathogen Informatics"/>
        </authorList>
    </citation>
    <scope>NUCLEOTIDE SEQUENCE [LARGE SCALE GENOMIC DNA]</scope>
    <source>
        <strain evidence="2 3">NCTC13032</strain>
    </source>
</reference>
<feature type="domain" description="Insertion element IS150 protein InsJ-like helix-turn-helix" evidence="1">
    <location>
        <begin position="15"/>
        <end position="64"/>
    </location>
</feature>
<gene>
    <name evidence="2" type="ORF">NCTC13032_04379</name>
</gene>
<dbReference type="EMBL" id="LR590464">
    <property type="protein sequence ID" value="VTP69476.1"/>
    <property type="molecule type" value="Genomic_DNA"/>
</dbReference>
<evidence type="ECO:0000259" key="1">
    <source>
        <dbReference type="Pfam" id="PF13518"/>
    </source>
</evidence>
<accession>A0A4U9HZP2</accession>
<protein>
    <recommendedName>
        <fullName evidence="1">Insertion element IS150 protein InsJ-like helix-turn-helix domain-containing protein</fullName>
    </recommendedName>
</protein>
<dbReference type="Proteomes" id="UP000310719">
    <property type="component" value="Chromosome"/>
</dbReference>
<dbReference type="SUPFAM" id="SSF46689">
    <property type="entry name" value="Homeodomain-like"/>
    <property type="match status" value="1"/>
</dbReference>
<dbReference type="InterPro" id="IPR055247">
    <property type="entry name" value="InsJ-like_HTH"/>
</dbReference>
<dbReference type="InterPro" id="IPR009057">
    <property type="entry name" value="Homeodomain-like_sf"/>
</dbReference>
<proteinExistence type="predicted"/>
<name>A0A4U9HZP2_9ENTR</name>